<keyword evidence="5" id="KW-0378">Hydrolase</keyword>
<feature type="domain" description="Glycosyl hydrolase family 95 N-terminal" evidence="2">
    <location>
        <begin position="27"/>
        <end position="266"/>
    </location>
</feature>
<protein>
    <submittedName>
        <fullName evidence="5">Glycoside hydrolase family 95 protein</fullName>
    </submittedName>
</protein>
<dbReference type="GO" id="GO:0005975">
    <property type="term" value="P:carbohydrate metabolic process"/>
    <property type="evidence" value="ECO:0007669"/>
    <property type="project" value="InterPro"/>
</dbReference>
<dbReference type="Pfam" id="PF22124">
    <property type="entry name" value="Glyco_hydro_95_cat"/>
    <property type="match status" value="1"/>
</dbReference>
<feature type="domain" description="Glycosyl hydrolase family 95 catalytic" evidence="4">
    <location>
        <begin position="294"/>
        <end position="698"/>
    </location>
</feature>
<dbReference type="PANTHER" id="PTHR31084:SF0">
    <property type="entry name" value="ALPHA-L-FUCOSIDASE 2"/>
    <property type="match status" value="1"/>
</dbReference>
<dbReference type="GO" id="GO:0004560">
    <property type="term" value="F:alpha-L-fucosidase activity"/>
    <property type="evidence" value="ECO:0007669"/>
    <property type="project" value="InterPro"/>
</dbReference>
<dbReference type="InterPro" id="IPR008928">
    <property type="entry name" value="6-hairpin_glycosidase_sf"/>
</dbReference>
<organism evidence="5 6">
    <name type="scientific">Candidatus Gallibacteroides avistercoris</name>
    <dbReference type="NCBI Taxonomy" id="2840833"/>
    <lineage>
        <taxon>Bacteria</taxon>
        <taxon>Pseudomonadati</taxon>
        <taxon>Bacteroidota</taxon>
        <taxon>Bacteroidia</taxon>
        <taxon>Bacteroidales</taxon>
        <taxon>Bacteroidaceae</taxon>
        <taxon>Bacteroidaceae incertae sedis</taxon>
        <taxon>Candidatus Gallibacteroides</taxon>
    </lineage>
</organism>
<evidence type="ECO:0000313" key="6">
    <source>
        <dbReference type="Proteomes" id="UP000824112"/>
    </source>
</evidence>
<evidence type="ECO:0000259" key="4">
    <source>
        <dbReference type="Pfam" id="PF22124"/>
    </source>
</evidence>
<dbReference type="Pfam" id="PF21307">
    <property type="entry name" value="Glyco_hydro_95_C"/>
    <property type="match status" value="1"/>
</dbReference>
<dbReference type="SUPFAM" id="SSF48208">
    <property type="entry name" value="Six-hairpin glycosidases"/>
    <property type="match status" value="1"/>
</dbReference>
<dbReference type="Gene3D" id="1.50.10.10">
    <property type="match status" value="1"/>
</dbReference>
<dbReference type="EMBL" id="DVNA01000234">
    <property type="protein sequence ID" value="HIU56148.1"/>
    <property type="molecule type" value="Genomic_DNA"/>
</dbReference>
<feature type="domain" description="Alpha fucosidase A-like C-terminal" evidence="3">
    <location>
        <begin position="700"/>
        <end position="790"/>
    </location>
</feature>
<dbReference type="AlphaFoldDB" id="A0A9D1M9T5"/>
<dbReference type="InterPro" id="IPR016518">
    <property type="entry name" value="Alpha-L-fucosidase"/>
</dbReference>
<dbReference type="PANTHER" id="PTHR31084">
    <property type="entry name" value="ALPHA-L-FUCOSIDASE 2"/>
    <property type="match status" value="1"/>
</dbReference>
<evidence type="ECO:0000313" key="5">
    <source>
        <dbReference type="EMBL" id="HIU56148.1"/>
    </source>
</evidence>
<reference evidence="5" key="2">
    <citation type="journal article" date="2021" name="PeerJ">
        <title>Extensive microbial diversity within the chicken gut microbiome revealed by metagenomics and culture.</title>
        <authorList>
            <person name="Gilroy R."/>
            <person name="Ravi A."/>
            <person name="Getino M."/>
            <person name="Pursley I."/>
            <person name="Horton D.L."/>
            <person name="Alikhan N.F."/>
            <person name="Baker D."/>
            <person name="Gharbi K."/>
            <person name="Hall N."/>
            <person name="Watson M."/>
            <person name="Adriaenssens E.M."/>
            <person name="Foster-Nyarko E."/>
            <person name="Jarju S."/>
            <person name="Secka A."/>
            <person name="Antonio M."/>
            <person name="Oren A."/>
            <person name="Chaudhuri R.R."/>
            <person name="La Ragione R."/>
            <person name="Hildebrand F."/>
            <person name="Pallen M.J."/>
        </authorList>
    </citation>
    <scope>NUCLEOTIDE SEQUENCE</scope>
    <source>
        <strain evidence="5">CHK158-818</strain>
    </source>
</reference>
<name>A0A9D1M9T5_9BACT</name>
<dbReference type="Pfam" id="PF14498">
    <property type="entry name" value="Glyco_hyd_65N_2"/>
    <property type="match status" value="1"/>
</dbReference>
<keyword evidence="1" id="KW-0732">Signal</keyword>
<dbReference type="PIRSF" id="PIRSF007663">
    <property type="entry name" value="UCP007663"/>
    <property type="match status" value="1"/>
</dbReference>
<dbReference type="InterPro" id="IPR054363">
    <property type="entry name" value="GH95_cat"/>
</dbReference>
<evidence type="ECO:0000259" key="2">
    <source>
        <dbReference type="Pfam" id="PF14498"/>
    </source>
</evidence>
<feature type="signal peptide" evidence="1">
    <location>
        <begin position="1"/>
        <end position="19"/>
    </location>
</feature>
<dbReference type="FunFam" id="1.50.10.10:FF:000028">
    <property type="entry name" value="Alpha-L-fucosidase 2"/>
    <property type="match status" value="1"/>
</dbReference>
<gene>
    <name evidence="5" type="ORF">IAB03_10140</name>
</gene>
<sequence>MKKNTLLFLLLLLAPHLNVYPQQPLLLWYDQPAQSWNEALPIGNGRLGAMIFGNPQKERIQLNEESLWAGSPLNNNNPEALKNLPEIRRLILNDSLTEAVQLANKTLLGTPPRIRSYQTLGDLYIEYPSGTPVSHYKRELDIRTGICRTSWEANQTQYLQTVFASAPDNIIIIHLQAKGRDKLNLSVSLTRQQDAQITASGNTLFMTGQIIDQDNPEQGPGGKHMRFASEARILQKGGKITAQNGQLSLKGAREATIILTAATDYNIHLLNFDATIQPAEKCRTILDTAEKYSIQQLTQRHLKEHTALFNRVELDLGEIPGKTELPTDQRLQAIREGGEDPGLVSLYFQYGRYLLMSSSRHPGILPANLQGIWNEFFDAPWSSDFHTNINLQMNYWPAEVCNLSETVEPLNRFMQQLQKPATETARQMYGARGWTLHHLTDVFGRTGVMDGVEWGMFPMAGPWMTLPIYEHYLFTGDKEFLKNECYPLMKGSAQFVLDYLVKDSLGRWVTVPSNSPENQFIHPSGKRFKMTYAATMDIEVITELFNNCIDAATILQTDQAFADTLRDILGNLPPIQISARTGGIQEWIQDYEEDEPGHRHMSHLFALHPGNQITEATPRLFEAAKKTLERRLSQGGGHTGWSRAWIINFYARLGEAEEAYNHTKALLSKSTLNNLFDNHPPFQIDGNFGGTAGIAEMLIQSTDEQIILLPALPAAWKTGEYTGLRARGGYETDVTWENGHITQARIKSLNGNTCRIKYSQPFRIGKKIAQKGGKYYEIELKTSAGKTYRLQPVKN</sequence>
<accession>A0A9D1M9T5</accession>
<dbReference type="Gene3D" id="2.70.98.50">
    <property type="entry name" value="putative glycoside hydrolase family protein from bacillus halodurans"/>
    <property type="match status" value="1"/>
</dbReference>
<evidence type="ECO:0000259" key="3">
    <source>
        <dbReference type="Pfam" id="PF21307"/>
    </source>
</evidence>
<dbReference type="InterPro" id="IPR049053">
    <property type="entry name" value="AFCA-like_C"/>
</dbReference>
<dbReference type="InterPro" id="IPR027414">
    <property type="entry name" value="GH95_N_dom"/>
</dbReference>
<dbReference type="Proteomes" id="UP000824112">
    <property type="component" value="Unassembled WGS sequence"/>
</dbReference>
<feature type="chain" id="PRO_5039697150" evidence="1">
    <location>
        <begin position="20"/>
        <end position="795"/>
    </location>
</feature>
<reference evidence="5" key="1">
    <citation type="submission" date="2020-10" db="EMBL/GenBank/DDBJ databases">
        <authorList>
            <person name="Gilroy R."/>
        </authorList>
    </citation>
    <scope>NUCLEOTIDE SEQUENCE</scope>
    <source>
        <strain evidence="5">CHK158-818</strain>
    </source>
</reference>
<dbReference type="InterPro" id="IPR012341">
    <property type="entry name" value="6hp_glycosidase-like_sf"/>
</dbReference>
<comment type="caution">
    <text evidence="5">The sequence shown here is derived from an EMBL/GenBank/DDBJ whole genome shotgun (WGS) entry which is preliminary data.</text>
</comment>
<proteinExistence type="predicted"/>
<evidence type="ECO:0000256" key="1">
    <source>
        <dbReference type="SAM" id="SignalP"/>
    </source>
</evidence>